<evidence type="ECO:0000313" key="2">
    <source>
        <dbReference type="EMBL" id="EJK58625.1"/>
    </source>
</evidence>
<keyword evidence="3" id="KW-1185">Reference proteome</keyword>
<protein>
    <submittedName>
        <fullName evidence="2">Uncharacterized protein</fullName>
    </submittedName>
</protein>
<comment type="caution">
    <text evidence="2">The sequence shown here is derived from an EMBL/GenBank/DDBJ whole genome shotgun (WGS) entry which is preliminary data.</text>
</comment>
<proteinExistence type="predicted"/>
<accession>K0S005</accession>
<organism evidence="2 3">
    <name type="scientific">Thalassiosira oceanica</name>
    <name type="common">Marine diatom</name>
    <dbReference type="NCBI Taxonomy" id="159749"/>
    <lineage>
        <taxon>Eukaryota</taxon>
        <taxon>Sar</taxon>
        <taxon>Stramenopiles</taxon>
        <taxon>Ochrophyta</taxon>
        <taxon>Bacillariophyta</taxon>
        <taxon>Coscinodiscophyceae</taxon>
        <taxon>Thalassiosirophycidae</taxon>
        <taxon>Thalassiosirales</taxon>
        <taxon>Thalassiosiraceae</taxon>
        <taxon>Thalassiosira</taxon>
    </lineage>
</organism>
<evidence type="ECO:0000256" key="1">
    <source>
        <dbReference type="SAM" id="MobiDB-lite"/>
    </source>
</evidence>
<dbReference type="Proteomes" id="UP000266841">
    <property type="component" value="Unassembled WGS sequence"/>
</dbReference>
<name>K0S005_THAOC</name>
<gene>
    <name evidence="2" type="ORF">THAOC_21238</name>
</gene>
<feature type="region of interest" description="Disordered" evidence="1">
    <location>
        <begin position="45"/>
        <end position="68"/>
    </location>
</feature>
<reference evidence="2 3" key="1">
    <citation type="journal article" date="2012" name="Genome Biol.">
        <title>Genome and low-iron response of an oceanic diatom adapted to chronic iron limitation.</title>
        <authorList>
            <person name="Lommer M."/>
            <person name="Specht M."/>
            <person name="Roy A.S."/>
            <person name="Kraemer L."/>
            <person name="Andreson R."/>
            <person name="Gutowska M.A."/>
            <person name="Wolf J."/>
            <person name="Bergner S.V."/>
            <person name="Schilhabel M.B."/>
            <person name="Klostermeier U.C."/>
            <person name="Beiko R.G."/>
            <person name="Rosenstiel P."/>
            <person name="Hippler M."/>
            <person name="Laroche J."/>
        </authorList>
    </citation>
    <scope>NUCLEOTIDE SEQUENCE [LARGE SCALE GENOMIC DNA]</scope>
    <source>
        <strain evidence="2 3">CCMP1005</strain>
    </source>
</reference>
<dbReference type="EMBL" id="AGNL01024680">
    <property type="protein sequence ID" value="EJK58625.1"/>
    <property type="molecule type" value="Genomic_DNA"/>
</dbReference>
<dbReference type="AlphaFoldDB" id="K0S005"/>
<sequence>MTLYTFEAKESKFRESPRLAPRAVLIMPQWLAITTGNESQELKAITKSRRGPTCPARSTSPPPGLTFNERGIPDIKLVGYWWH</sequence>
<evidence type="ECO:0000313" key="3">
    <source>
        <dbReference type="Proteomes" id="UP000266841"/>
    </source>
</evidence>